<reference evidence="2" key="1">
    <citation type="submission" date="2018-05" db="EMBL/GenBank/DDBJ databases">
        <title>Draft genome of Mucuna pruriens seed.</title>
        <authorList>
            <person name="Nnadi N.E."/>
            <person name="Vos R."/>
            <person name="Hasami M.H."/>
            <person name="Devisetty U.K."/>
            <person name="Aguiy J.C."/>
        </authorList>
    </citation>
    <scope>NUCLEOTIDE SEQUENCE [LARGE SCALE GENOMIC DNA]</scope>
    <source>
        <strain evidence="2">JCA_2017</strain>
    </source>
</reference>
<feature type="non-terminal residue" evidence="2">
    <location>
        <position position="1"/>
    </location>
</feature>
<sequence>MQNVKEEEHETLEVENSVTLVQDQVFVCGDQAVIGAMAKYKSTRKKVMDKDYFWLRCPIPIIYFVVDRYIQRRGLFRFEIF</sequence>
<keyword evidence="3" id="KW-1185">Reference proteome</keyword>
<name>A0A371FXP3_MUCPR</name>
<keyword evidence="1" id="KW-0812">Transmembrane</keyword>
<organism evidence="2 3">
    <name type="scientific">Mucuna pruriens</name>
    <name type="common">Velvet bean</name>
    <name type="synonym">Dolichos pruriens</name>
    <dbReference type="NCBI Taxonomy" id="157652"/>
    <lineage>
        <taxon>Eukaryota</taxon>
        <taxon>Viridiplantae</taxon>
        <taxon>Streptophyta</taxon>
        <taxon>Embryophyta</taxon>
        <taxon>Tracheophyta</taxon>
        <taxon>Spermatophyta</taxon>
        <taxon>Magnoliopsida</taxon>
        <taxon>eudicotyledons</taxon>
        <taxon>Gunneridae</taxon>
        <taxon>Pentapetalae</taxon>
        <taxon>rosids</taxon>
        <taxon>fabids</taxon>
        <taxon>Fabales</taxon>
        <taxon>Fabaceae</taxon>
        <taxon>Papilionoideae</taxon>
        <taxon>50 kb inversion clade</taxon>
        <taxon>NPAAA clade</taxon>
        <taxon>indigoferoid/millettioid clade</taxon>
        <taxon>Phaseoleae</taxon>
        <taxon>Mucuna</taxon>
    </lineage>
</organism>
<gene>
    <name evidence="2" type="ORF">CR513_36032</name>
</gene>
<dbReference type="EMBL" id="QJKJ01007460">
    <property type="protein sequence ID" value="RDX83087.1"/>
    <property type="molecule type" value="Genomic_DNA"/>
</dbReference>
<comment type="caution">
    <text evidence="2">The sequence shown here is derived from an EMBL/GenBank/DDBJ whole genome shotgun (WGS) entry which is preliminary data.</text>
</comment>
<dbReference type="Proteomes" id="UP000257109">
    <property type="component" value="Unassembled WGS sequence"/>
</dbReference>
<keyword evidence="1" id="KW-1133">Transmembrane helix</keyword>
<evidence type="ECO:0000256" key="1">
    <source>
        <dbReference type="SAM" id="Phobius"/>
    </source>
</evidence>
<proteinExistence type="predicted"/>
<evidence type="ECO:0000313" key="3">
    <source>
        <dbReference type="Proteomes" id="UP000257109"/>
    </source>
</evidence>
<feature type="transmembrane region" description="Helical" evidence="1">
    <location>
        <begin position="52"/>
        <end position="70"/>
    </location>
</feature>
<evidence type="ECO:0000313" key="2">
    <source>
        <dbReference type="EMBL" id="RDX83087.1"/>
    </source>
</evidence>
<dbReference type="OrthoDB" id="10528245at2759"/>
<keyword evidence="1" id="KW-0472">Membrane</keyword>
<accession>A0A371FXP3</accession>
<dbReference type="AlphaFoldDB" id="A0A371FXP3"/>
<protein>
    <submittedName>
        <fullName evidence="2">Uncharacterized protein</fullName>
    </submittedName>
</protein>